<dbReference type="RefSeq" id="XP_008868919.1">
    <property type="nucleotide sequence ID" value="XM_008870697.1"/>
</dbReference>
<dbReference type="VEuPathDB" id="FungiDB:H310_05861"/>
<protein>
    <recommendedName>
        <fullName evidence="2">Methyltransferase small domain-containing protein</fullName>
    </recommendedName>
</protein>
<reference evidence="1" key="1">
    <citation type="submission" date="2013-12" db="EMBL/GenBank/DDBJ databases">
        <title>The Genome Sequence of Aphanomyces invadans NJM9701.</title>
        <authorList>
            <consortium name="The Broad Institute Genomics Platform"/>
            <person name="Russ C."/>
            <person name="Tyler B."/>
            <person name="van West P."/>
            <person name="Dieguez-Uribeondo J."/>
            <person name="Young S.K."/>
            <person name="Zeng Q."/>
            <person name="Gargeya S."/>
            <person name="Fitzgerald M."/>
            <person name="Abouelleil A."/>
            <person name="Alvarado L."/>
            <person name="Chapman S.B."/>
            <person name="Gainer-Dewar J."/>
            <person name="Goldberg J."/>
            <person name="Griggs A."/>
            <person name="Gujja S."/>
            <person name="Hansen M."/>
            <person name="Howarth C."/>
            <person name="Imamovic A."/>
            <person name="Ireland A."/>
            <person name="Larimer J."/>
            <person name="McCowan C."/>
            <person name="Murphy C."/>
            <person name="Pearson M."/>
            <person name="Poon T.W."/>
            <person name="Priest M."/>
            <person name="Roberts A."/>
            <person name="Saif S."/>
            <person name="Shea T."/>
            <person name="Sykes S."/>
            <person name="Wortman J."/>
            <person name="Nusbaum C."/>
            <person name="Birren B."/>
        </authorList>
    </citation>
    <scope>NUCLEOTIDE SEQUENCE [LARGE SCALE GENOMIC DNA]</scope>
    <source>
        <strain evidence="1">NJM9701</strain>
    </source>
</reference>
<sequence length="216" mass="23625">MAHNVVAEENAERKCEWRVTVDGVVLTQNFFGAAVNATGGALWDSSLVLWESLQCRRWHGQHVLELGSGVGFLAVKLAIQGAQVVATDGDADAMHLLRDNLKRNQVASQVRTAFLPWGDDAALQAAFPSTNGPPKFDHVVGADLIYNPDFHSPLVSTLRAVCSDTTVVHLSYRIRHEEKEADFLEGLQQHFDIVSLLEVNGTSIALVELKGKPRCS</sequence>
<dbReference type="EMBL" id="KI913961">
    <property type="protein sequence ID" value="ETW02314.1"/>
    <property type="molecule type" value="Genomic_DNA"/>
</dbReference>
<dbReference type="Pfam" id="PF10294">
    <property type="entry name" value="Methyltransf_16"/>
    <property type="match status" value="1"/>
</dbReference>
<dbReference type="GeneID" id="20082911"/>
<dbReference type="PANTHER" id="PTHR14614">
    <property type="entry name" value="HEPATOCELLULAR CARCINOMA-ASSOCIATED ANTIGEN"/>
    <property type="match status" value="1"/>
</dbReference>
<dbReference type="InterPro" id="IPR029063">
    <property type="entry name" value="SAM-dependent_MTases_sf"/>
</dbReference>
<dbReference type="AlphaFoldDB" id="A0A024U7S0"/>
<dbReference type="CDD" id="cd02440">
    <property type="entry name" value="AdoMet_MTases"/>
    <property type="match status" value="1"/>
</dbReference>
<name>A0A024U7S0_9STRA</name>
<dbReference type="STRING" id="157072.A0A024U7S0"/>
<proteinExistence type="predicted"/>
<dbReference type="eggNOG" id="KOG2793">
    <property type="taxonomic scope" value="Eukaryota"/>
</dbReference>
<organism evidence="1">
    <name type="scientific">Aphanomyces invadans</name>
    <dbReference type="NCBI Taxonomy" id="157072"/>
    <lineage>
        <taxon>Eukaryota</taxon>
        <taxon>Sar</taxon>
        <taxon>Stramenopiles</taxon>
        <taxon>Oomycota</taxon>
        <taxon>Saprolegniomycetes</taxon>
        <taxon>Saprolegniales</taxon>
        <taxon>Verrucalvaceae</taxon>
        <taxon>Aphanomyces</taxon>
    </lineage>
</organism>
<evidence type="ECO:0008006" key="2">
    <source>
        <dbReference type="Google" id="ProtNLM"/>
    </source>
</evidence>
<dbReference type="OrthoDB" id="407325at2759"/>
<gene>
    <name evidence="1" type="ORF">H310_05861</name>
</gene>
<dbReference type="Gene3D" id="3.40.50.150">
    <property type="entry name" value="Vaccinia Virus protein VP39"/>
    <property type="match status" value="1"/>
</dbReference>
<evidence type="ECO:0000313" key="1">
    <source>
        <dbReference type="EMBL" id="ETW02314.1"/>
    </source>
</evidence>
<dbReference type="SUPFAM" id="SSF53335">
    <property type="entry name" value="S-adenosyl-L-methionine-dependent methyltransferases"/>
    <property type="match status" value="1"/>
</dbReference>
<dbReference type="InterPro" id="IPR019410">
    <property type="entry name" value="Methyltransf_16"/>
</dbReference>
<accession>A0A024U7S0</accession>